<dbReference type="Gramene" id="TVU04448">
    <property type="protein sequence ID" value="TVU04448"/>
    <property type="gene ID" value="EJB05_49974"/>
</dbReference>
<keyword evidence="1" id="KW-0175">Coiled coil</keyword>
<gene>
    <name evidence="3" type="ORF">EJB05_49974</name>
</gene>
<dbReference type="EMBL" id="RWGY01000053">
    <property type="protein sequence ID" value="TVU04448.1"/>
    <property type="molecule type" value="Genomic_DNA"/>
</dbReference>
<sequence length="459" mass="51286">HGQANAPRVRGSSTLPKRPIPLDRRPIVRPVPPRSWTIPAGGSHKRKVNCILGTLCKQHYPGLVQLPEGLEIADTFDHYAAVDDVVDRDGRKFNNKMERVINELWDFYRIEEGYGDLARQVARTACQKLVKDMMYEARAQAIVDYHAVRDVRVDRKAEVKMTLTKEQYLEATPWWMAAHSECWNVLVGKWCAHDWASRHEACRQRRLMMQGPSHHQGSLSLNEYAAKYSAAHGGEPINTFEAFALSHKGKATAEIHYNPEDPPEAYSNPTAYSRLSSYSEVAKEVYGQDYDPRSHDLDGEVVMRAGKGKKHGRYALGDSVIDTASTPTLSQIRARTVSGGPSIRERSTATQALQAQLEEERARREHLEASLAQQVQEQVQVQVQAQVQAQTQEMFSYFHAQFAALGHQLPPHPSFAPRPPISSPPMPGSTGSNVEAGVQDMDLSAARPLFPHVPPPVDP</sequence>
<evidence type="ECO:0000313" key="3">
    <source>
        <dbReference type="EMBL" id="TVU04448.1"/>
    </source>
</evidence>
<evidence type="ECO:0000256" key="1">
    <source>
        <dbReference type="SAM" id="Coils"/>
    </source>
</evidence>
<dbReference type="AlphaFoldDB" id="A0A5J9SZG4"/>
<dbReference type="GO" id="GO:0032196">
    <property type="term" value="P:transposition"/>
    <property type="evidence" value="ECO:0007669"/>
    <property type="project" value="InterPro"/>
</dbReference>
<protein>
    <submittedName>
        <fullName evidence="3">Uncharacterized protein</fullName>
    </submittedName>
</protein>
<evidence type="ECO:0000256" key="2">
    <source>
        <dbReference type="SAM" id="MobiDB-lite"/>
    </source>
</evidence>
<feature type="non-terminal residue" evidence="3">
    <location>
        <position position="1"/>
    </location>
</feature>
<feature type="region of interest" description="Disordered" evidence="2">
    <location>
        <begin position="409"/>
        <end position="459"/>
    </location>
</feature>
<proteinExistence type="predicted"/>
<feature type="compositionally biased region" description="Pro residues" evidence="2">
    <location>
        <begin position="410"/>
        <end position="427"/>
    </location>
</feature>
<organism evidence="3 4">
    <name type="scientific">Eragrostis curvula</name>
    <name type="common">weeping love grass</name>
    <dbReference type="NCBI Taxonomy" id="38414"/>
    <lineage>
        <taxon>Eukaryota</taxon>
        <taxon>Viridiplantae</taxon>
        <taxon>Streptophyta</taxon>
        <taxon>Embryophyta</taxon>
        <taxon>Tracheophyta</taxon>
        <taxon>Spermatophyta</taxon>
        <taxon>Magnoliopsida</taxon>
        <taxon>Liliopsida</taxon>
        <taxon>Poales</taxon>
        <taxon>Poaceae</taxon>
        <taxon>PACMAD clade</taxon>
        <taxon>Chloridoideae</taxon>
        <taxon>Eragrostideae</taxon>
        <taxon>Eragrostidinae</taxon>
        <taxon>Eragrostis</taxon>
    </lineage>
</organism>
<feature type="coiled-coil region" evidence="1">
    <location>
        <begin position="350"/>
        <end position="377"/>
    </location>
</feature>
<reference evidence="3 4" key="1">
    <citation type="journal article" date="2019" name="Sci. Rep.">
        <title>A high-quality genome of Eragrostis curvula grass provides insights into Poaceae evolution and supports new strategies to enhance forage quality.</title>
        <authorList>
            <person name="Carballo J."/>
            <person name="Santos B.A.C.M."/>
            <person name="Zappacosta D."/>
            <person name="Garbus I."/>
            <person name="Selva J.P."/>
            <person name="Gallo C.A."/>
            <person name="Diaz A."/>
            <person name="Albertini E."/>
            <person name="Caccamo M."/>
            <person name="Echenique V."/>
        </authorList>
    </citation>
    <scope>NUCLEOTIDE SEQUENCE [LARGE SCALE GENOMIC DNA]</scope>
    <source>
        <strain evidence="4">cv. Victoria</strain>
        <tissue evidence="3">Leaf</tissue>
    </source>
</reference>
<dbReference type="OrthoDB" id="686875at2759"/>
<comment type="caution">
    <text evidence="3">The sequence shown here is derived from an EMBL/GenBank/DDBJ whole genome shotgun (WGS) entry which is preliminary data.</text>
</comment>
<feature type="region of interest" description="Disordered" evidence="2">
    <location>
        <begin position="1"/>
        <end position="26"/>
    </location>
</feature>
<accession>A0A5J9SZG4</accession>
<evidence type="ECO:0000313" key="4">
    <source>
        <dbReference type="Proteomes" id="UP000324897"/>
    </source>
</evidence>
<keyword evidence="4" id="KW-1185">Reference proteome</keyword>
<name>A0A5J9SZG4_9POAL</name>
<dbReference type="PANTHER" id="PTHR33157:SF12">
    <property type="entry name" value="TRANSPOSASE TNP1_EN_SPM-LIKE DOMAIN-CONTAINING PROTEIN"/>
    <property type="match status" value="1"/>
</dbReference>
<dbReference type="PANTHER" id="PTHR33157">
    <property type="entry name" value="AUTONOMOUS TRANSPOSABLE ELEMENT EN-1 MOSAIC PROTEIN-RELATED"/>
    <property type="match status" value="1"/>
</dbReference>
<dbReference type="InterPro" id="IPR039266">
    <property type="entry name" value="EN-1/SPM"/>
</dbReference>
<dbReference type="Proteomes" id="UP000324897">
    <property type="component" value="Unassembled WGS sequence"/>
</dbReference>